<dbReference type="AlphaFoldDB" id="A0A0S2HVR5"/>
<dbReference type="RefSeq" id="WP_057951733.1">
    <property type="nucleotide sequence ID" value="NZ_CP013118.1"/>
</dbReference>
<reference evidence="2 3" key="1">
    <citation type="submission" date="2015-11" db="EMBL/GenBank/DDBJ databases">
        <title>Description and complete genome sequence of a novel strain predominating in hypersaline microbial mats and representing a new family of the Bacteriodetes phylum.</title>
        <authorList>
            <person name="Spring S."/>
            <person name="Bunk B."/>
            <person name="Sproer C."/>
            <person name="Klenk H.-P."/>
        </authorList>
    </citation>
    <scope>NUCLEOTIDE SEQUENCE [LARGE SCALE GENOMIC DNA]</scope>
    <source>
        <strain evidence="2 3">L21-Spi-D4</strain>
    </source>
</reference>
<keyword evidence="3" id="KW-1185">Reference proteome</keyword>
<proteinExistence type="predicted"/>
<feature type="transmembrane region" description="Helical" evidence="1">
    <location>
        <begin position="26"/>
        <end position="48"/>
    </location>
</feature>
<evidence type="ECO:0000313" key="3">
    <source>
        <dbReference type="Proteomes" id="UP000064893"/>
    </source>
</evidence>
<feature type="transmembrane region" description="Helical" evidence="1">
    <location>
        <begin position="190"/>
        <end position="222"/>
    </location>
</feature>
<dbReference type="STRING" id="1307839.L21SP5_00482"/>
<evidence type="ECO:0000256" key="1">
    <source>
        <dbReference type="SAM" id="Phobius"/>
    </source>
</evidence>
<dbReference type="Proteomes" id="UP000064893">
    <property type="component" value="Chromosome"/>
</dbReference>
<keyword evidence="1" id="KW-0812">Transmembrane</keyword>
<feature type="transmembrane region" description="Helical" evidence="1">
    <location>
        <begin position="68"/>
        <end position="94"/>
    </location>
</feature>
<keyword evidence="1" id="KW-0472">Membrane</keyword>
<accession>A0A0S2HVR5</accession>
<protein>
    <submittedName>
        <fullName evidence="2">Uncharacterized protein</fullName>
    </submittedName>
</protein>
<evidence type="ECO:0000313" key="2">
    <source>
        <dbReference type="EMBL" id="ALO14158.1"/>
    </source>
</evidence>
<feature type="transmembrane region" description="Helical" evidence="1">
    <location>
        <begin position="115"/>
        <end position="143"/>
    </location>
</feature>
<dbReference type="KEGG" id="blq:L21SP5_00482"/>
<gene>
    <name evidence="2" type="ORF">L21SP5_00482</name>
</gene>
<sequence>MGLYSKLIAKPLDSLDQQTGKIFKNLFYFVFKIASLGIAIYGAYLLVSGLLGKTGYLTMLKSLDSFDLVRSIICLIFTFTISAGMFFSISAIFWKRANDFKTREFGGAVFLFPRFIKILGEAIAVIPVSAALISFFAIILSAIPYAPIESLGNLAGSIGSTMVNEFIGNTFAAVFIETASDYFQLLTDGFIGLITGFFMSIGVLFGTYIIAELFEIVIYFLIRKPLYN</sequence>
<organism evidence="2 3">
    <name type="scientific">Salinivirga cyanobacteriivorans</name>
    <dbReference type="NCBI Taxonomy" id="1307839"/>
    <lineage>
        <taxon>Bacteria</taxon>
        <taxon>Pseudomonadati</taxon>
        <taxon>Bacteroidota</taxon>
        <taxon>Bacteroidia</taxon>
        <taxon>Bacteroidales</taxon>
        <taxon>Salinivirgaceae</taxon>
        <taxon>Salinivirga</taxon>
    </lineage>
</organism>
<name>A0A0S2HVR5_9BACT</name>
<dbReference type="EMBL" id="CP013118">
    <property type="protein sequence ID" value="ALO14158.1"/>
    <property type="molecule type" value="Genomic_DNA"/>
</dbReference>
<keyword evidence="1" id="KW-1133">Transmembrane helix</keyword>